<protein>
    <recommendedName>
        <fullName evidence="5">Tyr recombinase domain-containing protein</fullName>
    </recommendedName>
</protein>
<dbReference type="AlphaFoldDB" id="A0A8T2MC21"/>
<name>A0A8T2MC21_ASTMX</name>
<organism evidence="3 4">
    <name type="scientific">Astyanax mexicanus</name>
    <name type="common">Blind cave fish</name>
    <name type="synonym">Astyanax fasciatus mexicanus</name>
    <dbReference type="NCBI Taxonomy" id="7994"/>
    <lineage>
        <taxon>Eukaryota</taxon>
        <taxon>Metazoa</taxon>
        <taxon>Chordata</taxon>
        <taxon>Craniata</taxon>
        <taxon>Vertebrata</taxon>
        <taxon>Euteleostomi</taxon>
        <taxon>Actinopterygii</taxon>
        <taxon>Neopterygii</taxon>
        <taxon>Teleostei</taxon>
        <taxon>Ostariophysi</taxon>
        <taxon>Characiformes</taxon>
        <taxon>Characoidei</taxon>
        <taxon>Acestrorhamphidae</taxon>
        <taxon>Acestrorhamphinae</taxon>
        <taxon>Astyanax</taxon>
    </lineage>
</organism>
<dbReference type="Gene3D" id="1.10.150.130">
    <property type="match status" value="1"/>
</dbReference>
<dbReference type="InterPro" id="IPR013762">
    <property type="entry name" value="Integrase-like_cat_sf"/>
</dbReference>
<evidence type="ECO:0000256" key="2">
    <source>
        <dbReference type="ARBA" id="ARBA00023172"/>
    </source>
</evidence>
<dbReference type="GO" id="GO:0006310">
    <property type="term" value="P:DNA recombination"/>
    <property type="evidence" value="ECO:0007669"/>
    <property type="project" value="UniProtKB-KW"/>
</dbReference>
<evidence type="ECO:0000256" key="1">
    <source>
        <dbReference type="ARBA" id="ARBA00023125"/>
    </source>
</evidence>
<comment type="caution">
    <text evidence="3">The sequence shown here is derived from an EMBL/GenBank/DDBJ whole genome shotgun (WGS) entry which is preliminary data.</text>
</comment>
<reference evidence="3 4" key="1">
    <citation type="submission" date="2021-07" db="EMBL/GenBank/DDBJ databases">
        <authorList>
            <person name="Imarazene B."/>
            <person name="Zahm M."/>
            <person name="Klopp C."/>
            <person name="Cabau C."/>
            <person name="Beille S."/>
            <person name="Jouanno E."/>
            <person name="Castinel A."/>
            <person name="Lluch J."/>
            <person name="Gil L."/>
            <person name="Kuchtly C."/>
            <person name="Lopez Roques C."/>
            <person name="Donnadieu C."/>
            <person name="Parrinello H."/>
            <person name="Journot L."/>
            <person name="Du K."/>
            <person name="Schartl M."/>
            <person name="Retaux S."/>
            <person name="Guiguen Y."/>
        </authorList>
    </citation>
    <scope>NUCLEOTIDE SEQUENCE [LARGE SCALE GENOMIC DNA]</scope>
    <source>
        <strain evidence="3">Pach_M1</strain>
        <tissue evidence="3">Testis</tissue>
    </source>
</reference>
<dbReference type="SUPFAM" id="SSF56349">
    <property type="entry name" value="DNA breaking-rejoining enzymes"/>
    <property type="match status" value="1"/>
</dbReference>
<dbReference type="InterPro" id="IPR052925">
    <property type="entry name" value="Phage_Integrase-like_Recomb"/>
</dbReference>
<sequence length="449" mass="50850">MAFRFFFNDAVSNPVDIHLFTDAAPSTGFGGFYDGRWFASQWPAEFFQLPSDLCDSSALRELYPIIVAALLWGHEWTRRVIFTHSDNLAVVNAINKEIQDLGSTLRPTSNPSSTLFGHHLPAAHAFYNLTLQSQDLILNAVSPNTLSTYWTGWQCFRRFHVFLSIPFPSFDLFSTADFLTFTSSRLYIRSPSLKVYLSAINFFHKLLHGSPHPFVSHPQITLLLKGIKRSEPPLTHKRLPLTSHILSCCLSTLRSGQYSPNISQTLEAMFLLAFFGFLRVSEFTTPSTTHHPSLHPCLSDITILDTDTLIFNIKRSKTNQFGIYTPVYIFRLHSSLSPYEPLQLYLQFRLSQGARPHDPLFISESGSPATSHWFHFHLKNVLSLSGFNPAHFSAHSFRIGAATTASHQGLPDHTVQILGRWSSHVYHSYIRTHARDLFTAHELLASVFP</sequence>
<dbReference type="InterPro" id="IPR010998">
    <property type="entry name" value="Integrase_recombinase_N"/>
</dbReference>
<evidence type="ECO:0000313" key="3">
    <source>
        <dbReference type="EMBL" id="KAG9281609.1"/>
    </source>
</evidence>
<dbReference type="InterPro" id="IPR011010">
    <property type="entry name" value="DNA_brk_join_enz"/>
</dbReference>
<evidence type="ECO:0000313" key="4">
    <source>
        <dbReference type="Proteomes" id="UP000752171"/>
    </source>
</evidence>
<dbReference type="PANTHER" id="PTHR34605">
    <property type="entry name" value="PHAGE_INTEGRASE DOMAIN-CONTAINING PROTEIN"/>
    <property type="match status" value="1"/>
</dbReference>
<dbReference type="SUPFAM" id="SSF47823">
    <property type="entry name" value="lambda integrase-like, N-terminal domain"/>
    <property type="match status" value="1"/>
</dbReference>
<gene>
    <name evidence="3" type="ORF">AMEX_G151</name>
</gene>
<dbReference type="PANTHER" id="PTHR34605:SF3">
    <property type="entry name" value="P CELL-TYPE AGGLUTINATION PROTEIN MAP4-LIKE-RELATED"/>
    <property type="match status" value="1"/>
</dbReference>
<dbReference type="Gene3D" id="1.10.443.10">
    <property type="entry name" value="Intergrase catalytic core"/>
    <property type="match status" value="1"/>
</dbReference>
<dbReference type="EMBL" id="JAICCE010000001">
    <property type="protein sequence ID" value="KAG9281609.1"/>
    <property type="molecule type" value="Genomic_DNA"/>
</dbReference>
<dbReference type="Proteomes" id="UP000752171">
    <property type="component" value="Unassembled WGS sequence"/>
</dbReference>
<accession>A0A8T2MC21</accession>
<keyword evidence="1" id="KW-0238">DNA-binding</keyword>
<dbReference type="GO" id="GO:0003677">
    <property type="term" value="F:DNA binding"/>
    <property type="evidence" value="ECO:0007669"/>
    <property type="project" value="UniProtKB-KW"/>
</dbReference>
<proteinExistence type="predicted"/>
<keyword evidence="2" id="KW-0233">DNA recombination</keyword>
<dbReference type="GO" id="GO:0015074">
    <property type="term" value="P:DNA integration"/>
    <property type="evidence" value="ECO:0007669"/>
    <property type="project" value="InterPro"/>
</dbReference>
<evidence type="ECO:0008006" key="5">
    <source>
        <dbReference type="Google" id="ProtNLM"/>
    </source>
</evidence>